<dbReference type="GO" id="GO:0005829">
    <property type="term" value="C:cytosol"/>
    <property type="evidence" value="ECO:0007669"/>
    <property type="project" value="TreeGrafter"/>
</dbReference>
<dbReference type="GO" id="GO:0032993">
    <property type="term" value="C:protein-DNA complex"/>
    <property type="evidence" value="ECO:0007669"/>
    <property type="project" value="TreeGrafter"/>
</dbReference>
<evidence type="ECO:0000256" key="1">
    <source>
        <dbReference type="ARBA" id="ARBA00022553"/>
    </source>
</evidence>
<dbReference type="InterPro" id="IPR016032">
    <property type="entry name" value="Sig_transdc_resp-reg_C-effctor"/>
</dbReference>
<dbReference type="Gene3D" id="6.10.250.690">
    <property type="match status" value="1"/>
</dbReference>
<evidence type="ECO:0000259" key="7">
    <source>
        <dbReference type="PROSITE" id="PS51755"/>
    </source>
</evidence>
<dbReference type="GO" id="GO:0000156">
    <property type="term" value="F:phosphorelay response regulator activity"/>
    <property type="evidence" value="ECO:0007669"/>
    <property type="project" value="TreeGrafter"/>
</dbReference>
<evidence type="ECO:0000256" key="4">
    <source>
        <dbReference type="ARBA" id="ARBA00023125"/>
    </source>
</evidence>
<protein>
    <submittedName>
        <fullName evidence="8">DNA-binding response regulator</fullName>
    </submittedName>
</protein>
<dbReference type="PROSITE" id="PS50110">
    <property type="entry name" value="RESPONSE_REGULATORY"/>
    <property type="match status" value="1"/>
</dbReference>
<keyword evidence="5" id="KW-0804">Transcription</keyword>
<dbReference type="InterPro" id="IPR001867">
    <property type="entry name" value="OmpR/PhoB-type_DNA-bd"/>
</dbReference>
<dbReference type="GO" id="GO:0000976">
    <property type="term" value="F:transcription cis-regulatory region binding"/>
    <property type="evidence" value="ECO:0007669"/>
    <property type="project" value="TreeGrafter"/>
</dbReference>
<dbReference type="Pfam" id="PF00072">
    <property type="entry name" value="Response_reg"/>
    <property type="match status" value="1"/>
</dbReference>
<dbReference type="CDD" id="cd00383">
    <property type="entry name" value="trans_reg_C"/>
    <property type="match status" value="1"/>
</dbReference>
<evidence type="ECO:0000256" key="3">
    <source>
        <dbReference type="ARBA" id="ARBA00023015"/>
    </source>
</evidence>
<dbReference type="Gene3D" id="1.10.10.10">
    <property type="entry name" value="Winged helix-like DNA-binding domain superfamily/Winged helix DNA-binding domain"/>
    <property type="match status" value="1"/>
</dbReference>
<evidence type="ECO:0000256" key="5">
    <source>
        <dbReference type="ARBA" id="ARBA00023163"/>
    </source>
</evidence>
<feature type="domain" description="Response regulatory" evidence="6">
    <location>
        <begin position="4"/>
        <end position="118"/>
    </location>
</feature>
<dbReference type="Pfam" id="PF00486">
    <property type="entry name" value="Trans_reg_C"/>
    <property type="match status" value="1"/>
</dbReference>
<dbReference type="PANTHER" id="PTHR48111">
    <property type="entry name" value="REGULATOR OF RPOS"/>
    <property type="match status" value="1"/>
</dbReference>
<evidence type="ECO:0000313" key="8">
    <source>
        <dbReference type="EMBL" id="SFV64886.1"/>
    </source>
</evidence>
<organism evidence="8">
    <name type="scientific">hydrothermal vent metagenome</name>
    <dbReference type="NCBI Taxonomy" id="652676"/>
    <lineage>
        <taxon>unclassified sequences</taxon>
        <taxon>metagenomes</taxon>
        <taxon>ecological metagenomes</taxon>
    </lineage>
</organism>
<dbReference type="PANTHER" id="PTHR48111:SF21">
    <property type="entry name" value="DNA-BINDING DUAL MASTER TRANSCRIPTIONAL REGULATOR RPAA"/>
    <property type="match status" value="1"/>
</dbReference>
<dbReference type="PROSITE" id="PS51755">
    <property type="entry name" value="OMPR_PHOB"/>
    <property type="match status" value="1"/>
</dbReference>
<dbReference type="SMART" id="SM00448">
    <property type="entry name" value="REC"/>
    <property type="match status" value="1"/>
</dbReference>
<keyword evidence="3" id="KW-0805">Transcription regulation</keyword>
<dbReference type="EMBL" id="FPHC01000071">
    <property type="protein sequence ID" value="SFV64886.1"/>
    <property type="molecule type" value="Genomic_DNA"/>
</dbReference>
<dbReference type="InterPro" id="IPR039420">
    <property type="entry name" value="WalR-like"/>
</dbReference>
<evidence type="ECO:0000256" key="2">
    <source>
        <dbReference type="ARBA" id="ARBA00023012"/>
    </source>
</evidence>
<sequence>MSANILLLEDDKLFNETLQDFLEEEGYNLSYALDPYSALDLTYEKNFDLYIFDVNLPYESGFDLLKKLRDSGDTTPAIFITSRNDKKSLRDGFESGADDYLKKPIDLDELLLRIEAILRRLVRSDRVTIGEYTLDIKKSKLYLDNVPVEIPKKVITLLRLFVSAHGEVVLLDEIKDKLWAVGEEASDGSLRVYITQLKKLFPNSIKNIRGVGYSFSILDKKA</sequence>
<dbReference type="SMART" id="SM00862">
    <property type="entry name" value="Trans_reg_C"/>
    <property type="match status" value="1"/>
</dbReference>
<dbReference type="InterPro" id="IPR036388">
    <property type="entry name" value="WH-like_DNA-bd_sf"/>
</dbReference>
<dbReference type="Gene3D" id="3.40.50.2300">
    <property type="match status" value="1"/>
</dbReference>
<dbReference type="InterPro" id="IPR011006">
    <property type="entry name" value="CheY-like_superfamily"/>
</dbReference>
<gene>
    <name evidence="8" type="ORF">MNB_SV-6-342</name>
</gene>
<keyword evidence="2" id="KW-0902">Two-component regulatory system</keyword>
<dbReference type="SUPFAM" id="SSF52172">
    <property type="entry name" value="CheY-like"/>
    <property type="match status" value="1"/>
</dbReference>
<dbReference type="SUPFAM" id="SSF46894">
    <property type="entry name" value="C-terminal effector domain of the bipartite response regulators"/>
    <property type="match status" value="1"/>
</dbReference>
<accession>A0A1W1CGH6</accession>
<keyword evidence="4 8" id="KW-0238">DNA-binding</keyword>
<feature type="domain" description="OmpR/PhoB-type" evidence="7">
    <location>
        <begin position="124"/>
        <end position="217"/>
    </location>
</feature>
<evidence type="ECO:0000259" key="6">
    <source>
        <dbReference type="PROSITE" id="PS50110"/>
    </source>
</evidence>
<keyword evidence="1" id="KW-0597">Phosphoprotein</keyword>
<dbReference type="GO" id="GO:0006355">
    <property type="term" value="P:regulation of DNA-templated transcription"/>
    <property type="evidence" value="ECO:0007669"/>
    <property type="project" value="InterPro"/>
</dbReference>
<dbReference type="InterPro" id="IPR001789">
    <property type="entry name" value="Sig_transdc_resp-reg_receiver"/>
</dbReference>
<reference evidence="8" key="1">
    <citation type="submission" date="2016-10" db="EMBL/GenBank/DDBJ databases">
        <authorList>
            <person name="de Groot N.N."/>
        </authorList>
    </citation>
    <scope>NUCLEOTIDE SEQUENCE</scope>
</reference>
<name>A0A1W1CGH6_9ZZZZ</name>
<proteinExistence type="predicted"/>
<dbReference type="AlphaFoldDB" id="A0A1W1CGH6"/>